<evidence type="ECO:0000256" key="2">
    <source>
        <dbReference type="SAM" id="MobiDB-lite"/>
    </source>
</evidence>
<accession>A0ABX8V1L5</accession>
<protein>
    <submittedName>
        <fullName evidence="3">Uncharacterized protein</fullName>
    </submittedName>
</protein>
<dbReference type="Proteomes" id="UP000826014">
    <property type="component" value="Chromosome"/>
</dbReference>
<feature type="coiled-coil region" evidence="1">
    <location>
        <begin position="220"/>
        <end position="286"/>
    </location>
</feature>
<gene>
    <name evidence="3" type="ORF">RHABOEDO_000552</name>
</gene>
<feature type="region of interest" description="Disordered" evidence="2">
    <location>
        <begin position="1"/>
        <end position="24"/>
    </location>
</feature>
<proteinExistence type="predicted"/>
<dbReference type="EMBL" id="CP075587">
    <property type="protein sequence ID" value="QYF48397.1"/>
    <property type="molecule type" value="Genomic_DNA"/>
</dbReference>
<name>A0ABX8V1L5_9BACT</name>
<keyword evidence="1" id="KW-0175">Coiled coil</keyword>
<sequence length="521" mass="60420">MLNSRSVMDPTPRRSHKHMSQEGLNASHIQKEYDTQLNALKANIQEESSCFMGDQLMPQCAASMHKEFESLKYYANQMLELIKQRDNLRIVPYEQRYKIALQQTSYPDKEFEYKEFKCLEQALDNTALVDAFPQEATSFKVGILYHLRLKGLVDERTGTYSLVIRENFVTDSCKLSIEKEKISLVSGWKLAKNVYNRLMNEADESSKTAFQKSCERFERLSFLEKETVEISDRLAKLKTNSLENIDDLEAEDLATSLPKVPSSHSIETLTENKKDQLSELDDSNNRYLHFPLEGIMFNQLELGIPPHKRQTIELCYIRPTCLETFMQACLSKVEKEFDSGRLRTERNKFIIALAKIASEARQAMEDEMLGRTIDAHESYASYDAKPENSMRKIKDIYKGYQKEQEKINDCSLQGKKLTETFIAHTEKQLFSSEQKKELIDEWERFKIFLYCINDPADARLYGPSKEAKALCRVQKDKLKQTHPPEKALQTKENLIERKLKKLSATKYHKPGMLSRLLIGFS</sequence>
<keyword evidence="4" id="KW-1185">Reference proteome</keyword>
<organism evidence="3 4">
    <name type="scientific">Candidatus Rhabdochlamydia oedothoracis</name>
    <dbReference type="NCBI Taxonomy" id="2720720"/>
    <lineage>
        <taxon>Bacteria</taxon>
        <taxon>Pseudomonadati</taxon>
        <taxon>Chlamydiota</taxon>
        <taxon>Chlamydiia</taxon>
        <taxon>Parachlamydiales</taxon>
        <taxon>Candidatus Rhabdochlamydiaceae</taxon>
        <taxon>Candidatus Rhabdochlamydia</taxon>
    </lineage>
</organism>
<evidence type="ECO:0000256" key="1">
    <source>
        <dbReference type="SAM" id="Coils"/>
    </source>
</evidence>
<evidence type="ECO:0000313" key="4">
    <source>
        <dbReference type="Proteomes" id="UP000826014"/>
    </source>
</evidence>
<reference evidence="3 4" key="1">
    <citation type="journal article" date="2022" name="bioRxiv">
        <title>Ecology and evolution of chlamydial symbionts of arthropods.</title>
        <authorList>
            <person name="Halter T."/>
            <person name="Koestlbacher S."/>
            <person name="Collingro A."/>
            <person name="Sixt B.S."/>
            <person name="Toenshoff E.R."/>
            <person name="Hendrickx F."/>
            <person name="Kostanjsek R."/>
            <person name="Horn M."/>
        </authorList>
    </citation>
    <scope>NUCLEOTIDE SEQUENCE [LARGE SCALE GENOMIC DNA]</scope>
    <source>
        <strain evidence="3">W744xW776</strain>
    </source>
</reference>
<evidence type="ECO:0000313" key="3">
    <source>
        <dbReference type="EMBL" id="QYF48397.1"/>
    </source>
</evidence>